<keyword evidence="1" id="KW-1133">Transmembrane helix</keyword>
<dbReference type="NCBIfam" id="NF047767">
    <property type="entry name" value="LBF_2804_fam"/>
    <property type="match status" value="1"/>
</dbReference>
<dbReference type="AlphaFoldDB" id="A0A6I6SS28"/>
<organism evidence="2 3">
    <name type="scientific">Billgrantia tianxiuensis</name>
    <dbReference type="NCBI Taxonomy" id="2497861"/>
    <lineage>
        <taxon>Bacteria</taxon>
        <taxon>Pseudomonadati</taxon>
        <taxon>Pseudomonadota</taxon>
        <taxon>Gammaproteobacteria</taxon>
        <taxon>Oceanospirillales</taxon>
        <taxon>Halomonadaceae</taxon>
        <taxon>Billgrantia</taxon>
    </lineage>
</organism>
<keyword evidence="1" id="KW-0812">Transmembrane</keyword>
<reference evidence="2 3" key="1">
    <citation type="submission" date="2019-01" db="EMBL/GenBank/DDBJ databases">
        <title>Complete genome of a denitifying bacterium Halomons sp. BC-M4-5.</title>
        <authorList>
            <person name="Wang L."/>
            <person name="Shao Z."/>
        </authorList>
    </citation>
    <scope>NUCLEOTIDE SEQUENCE [LARGE SCALE GENOMIC DNA]</scope>
    <source>
        <strain evidence="2 3">BC-M4-5</strain>
    </source>
</reference>
<evidence type="ECO:0000313" key="2">
    <source>
        <dbReference type="EMBL" id="QHC50335.1"/>
    </source>
</evidence>
<accession>A0A6I6SS28</accession>
<evidence type="ECO:0000313" key="3">
    <source>
        <dbReference type="Proteomes" id="UP000464013"/>
    </source>
</evidence>
<name>A0A6I6SS28_9GAMM</name>
<dbReference type="KEGG" id="htx:EKK97_13135"/>
<dbReference type="RefSeq" id="WP_159552477.1">
    <property type="nucleotide sequence ID" value="NZ_CP035042.1"/>
</dbReference>
<dbReference type="Proteomes" id="UP000464013">
    <property type="component" value="Chromosome"/>
</dbReference>
<dbReference type="OrthoDB" id="7818367at2"/>
<evidence type="ECO:0000256" key="1">
    <source>
        <dbReference type="SAM" id="Phobius"/>
    </source>
</evidence>
<keyword evidence="3" id="KW-1185">Reference proteome</keyword>
<sequence>MAEARPDREYAPQPSVFERWAARYLQRHNRHQAIPRRARDDQQLDAIRRTLHRSVAWSMLAGILSGGAIGAMEWYMREGLLDGMQGMSLREQLPYWTGFFVVAGVISAVEIAFLYWNALRGVGTISRQAGAPLHASPKARLVLLGLTRVALEFPSPRHRIYGIDPYAQMSRWKLSVMAVMYRMKVGVSSFLLRVLLRRVLGRVALRGLLPLVMGPLYAAWNAIITWRILNKAREQALGPFAIEAQMESLERDPLSERARQVVLHSFGALIMANQDIHPNHVYLLLRLFETFGIQEHSIEVDWPQQRFALSRLERQEKHRVLDLLITATVIVGRCRSKRKRFLEELFEACDMAYPAEKIRRWRRQFMNGQRIGQRGSHSTSAQAYA</sequence>
<protein>
    <submittedName>
        <fullName evidence="2">AtpZ/AtpI family protein</fullName>
    </submittedName>
</protein>
<dbReference type="EMBL" id="CP035042">
    <property type="protein sequence ID" value="QHC50335.1"/>
    <property type="molecule type" value="Genomic_DNA"/>
</dbReference>
<proteinExistence type="predicted"/>
<feature type="transmembrane region" description="Helical" evidence="1">
    <location>
        <begin position="95"/>
        <end position="118"/>
    </location>
</feature>
<feature type="transmembrane region" description="Helical" evidence="1">
    <location>
        <begin position="55"/>
        <end position="75"/>
    </location>
</feature>
<feature type="transmembrane region" description="Helical" evidence="1">
    <location>
        <begin position="208"/>
        <end position="229"/>
    </location>
</feature>
<gene>
    <name evidence="2" type="ORF">EKK97_13135</name>
</gene>
<keyword evidence="1" id="KW-0472">Membrane</keyword>